<feature type="region of interest" description="Disordered" evidence="1">
    <location>
        <begin position="259"/>
        <end position="345"/>
    </location>
</feature>
<name>A0A9D3LR74_ANGAN</name>
<sequence length="345" mass="38635">MTSEKLSDTLKDVVAFVDVWSSSRTENYSKPFIQQLQEMGAEVSKTFDKHVTHVVFKNGHQHTWNKAKKRGVKLVSVLWVARCNDCGEHIDEELCPAVNEGTHRNPTLNKRTHRCMQPRDIPEKTPENNKLMKRKLDRMMKSLEVSSFSSPDAPDASPFLIDKASGVIYSPSSQRASDMAQRLKVMKERRESLSRLDSCDEDDSSDLDTSFSDFHSSSTGSKSESLIRKAAVGVRKRARSRKQEASPFQAFFFRKSTSLPLDARGSTQSPRPSSPTDEGAFENYFSPVNHSENGRTASLGLPSEPSPLPPIEEEPKPRKRKRGRSEAGSPGLARAKRRVSLSNVN</sequence>
<organism evidence="3 4">
    <name type="scientific">Anguilla anguilla</name>
    <name type="common">European freshwater eel</name>
    <name type="synonym">Muraena anguilla</name>
    <dbReference type="NCBI Taxonomy" id="7936"/>
    <lineage>
        <taxon>Eukaryota</taxon>
        <taxon>Metazoa</taxon>
        <taxon>Chordata</taxon>
        <taxon>Craniata</taxon>
        <taxon>Vertebrata</taxon>
        <taxon>Euteleostomi</taxon>
        <taxon>Actinopterygii</taxon>
        <taxon>Neopterygii</taxon>
        <taxon>Teleostei</taxon>
        <taxon>Anguilliformes</taxon>
        <taxon>Anguillidae</taxon>
        <taxon>Anguilla</taxon>
    </lineage>
</organism>
<comment type="caution">
    <text evidence="3">The sequence shown here is derived from an EMBL/GenBank/DDBJ whole genome shotgun (WGS) entry which is preliminary data.</text>
</comment>
<feature type="domain" description="BRCT" evidence="2">
    <location>
        <begin position="5"/>
        <end position="83"/>
    </location>
</feature>
<feature type="compositionally biased region" description="Low complexity" evidence="1">
    <location>
        <begin position="207"/>
        <end position="228"/>
    </location>
</feature>
<feature type="region of interest" description="Disordered" evidence="1">
    <location>
        <begin position="171"/>
        <end position="228"/>
    </location>
</feature>
<keyword evidence="4" id="KW-1185">Reference proteome</keyword>
<accession>A0A9D3LR74</accession>
<evidence type="ECO:0000256" key="1">
    <source>
        <dbReference type="SAM" id="MobiDB-lite"/>
    </source>
</evidence>
<feature type="compositionally biased region" description="Polar residues" evidence="1">
    <location>
        <begin position="286"/>
        <end position="296"/>
    </location>
</feature>
<dbReference type="Proteomes" id="UP001044222">
    <property type="component" value="Chromosome 18"/>
</dbReference>
<evidence type="ECO:0000259" key="2">
    <source>
        <dbReference type="PROSITE" id="PS50172"/>
    </source>
</evidence>
<dbReference type="InterPro" id="IPR001357">
    <property type="entry name" value="BRCT_dom"/>
</dbReference>
<evidence type="ECO:0000313" key="4">
    <source>
        <dbReference type="Proteomes" id="UP001044222"/>
    </source>
</evidence>
<reference evidence="3" key="1">
    <citation type="submission" date="2021-01" db="EMBL/GenBank/DDBJ databases">
        <title>A chromosome-scale assembly of European eel, Anguilla anguilla.</title>
        <authorList>
            <person name="Henkel C."/>
            <person name="Jong-Raadsen S.A."/>
            <person name="Dufour S."/>
            <person name="Weltzien F.-A."/>
            <person name="Palstra A.P."/>
            <person name="Pelster B."/>
            <person name="Spaink H.P."/>
            <person name="Van Den Thillart G.E."/>
            <person name="Jansen H."/>
            <person name="Zahm M."/>
            <person name="Klopp C."/>
            <person name="Cedric C."/>
            <person name="Louis A."/>
            <person name="Berthelot C."/>
            <person name="Parey E."/>
            <person name="Roest Crollius H."/>
            <person name="Montfort J."/>
            <person name="Robinson-Rechavi M."/>
            <person name="Bucao C."/>
            <person name="Bouchez O."/>
            <person name="Gislard M."/>
            <person name="Lluch J."/>
            <person name="Milhes M."/>
            <person name="Lampietro C."/>
            <person name="Lopez Roques C."/>
            <person name="Donnadieu C."/>
            <person name="Braasch I."/>
            <person name="Desvignes T."/>
            <person name="Postlethwait J."/>
            <person name="Bobe J."/>
            <person name="Guiguen Y."/>
            <person name="Dirks R."/>
        </authorList>
    </citation>
    <scope>NUCLEOTIDE SEQUENCE</scope>
    <source>
        <strain evidence="3">Tag_6206</strain>
        <tissue evidence="3">Liver</tissue>
    </source>
</reference>
<dbReference type="CDD" id="cd17716">
    <property type="entry name" value="BRCT_microcephalin_rpt1"/>
    <property type="match status" value="1"/>
</dbReference>
<dbReference type="PROSITE" id="PS50172">
    <property type="entry name" value="BRCT"/>
    <property type="match status" value="1"/>
</dbReference>
<gene>
    <name evidence="3" type="ORF">ANANG_G00301490</name>
</gene>
<dbReference type="PANTHER" id="PTHR14625">
    <property type="entry name" value="MICROCEPHALIN"/>
    <property type="match status" value="1"/>
</dbReference>
<dbReference type="InterPro" id="IPR036420">
    <property type="entry name" value="BRCT_dom_sf"/>
</dbReference>
<dbReference type="SUPFAM" id="SSF52113">
    <property type="entry name" value="BRCT domain"/>
    <property type="match status" value="1"/>
</dbReference>
<dbReference type="AlphaFoldDB" id="A0A9D3LR74"/>
<dbReference type="GO" id="GO:0000278">
    <property type="term" value="P:mitotic cell cycle"/>
    <property type="evidence" value="ECO:0007669"/>
    <property type="project" value="TreeGrafter"/>
</dbReference>
<feature type="compositionally biased region" description="Basic and acidic residues" evidence="1">
    <location>
        <begin position="185"/>
        <end position="198"/>
    </location>
</feature>
<dbReference type="Gene3D" id="3.40.50.10190">
    <property type="entry name" value="BRCT domain"/>
    <property type="match status" value="1"/>
</dbReference>
<dbReference type="InterPro" id="IPR022047">
    <property type="entry name" value="Microcephalin-like"/>
</dbReference>
<feature type="compositionally biased region" description="Polar residues" evidence="1">
    <location>
        <begin position="259"/>
        <end position="276"/>
    </location>
</feature>
<dbReference type="EMBL" id="JAFIRN010000018">
    <property type="protein sequence ID" value="KAG5831218.1"/>
    <property type="molecule type" value="Genomic_DNA"/>
</dbReference>
<evidence type="ECO:0000313" key="3">
    <source>
        <dbReference type="EMBL" id="KAG5831218.1"/>
    </source>
</evidence>
<dbReference type="Pfam" id="PF12738">
    <property type="entry name" value="PTCB-BRCT"/>
    <property type="match status" value="1"/>
</dbReference>
<proteinExistence type="predicted"/>
<dbReference type="PANTHER" id="PTHR14625:SF3">
    <property type="entry name" value="MICROCEPHALIN"/>
    <property type="match status" value="1"/>
</dbReference>
<protein>
    <recommendedName>
        <fullName evidence="2">BRCT domain-containing protein</fullName>
    </recommendedName>
</protein>